<comment type="catalytic activity">
    <reaction evidence="7">
        <text>2-deoxy-D-ribose 5-phosphate = D-glyceraldehyde 3-phosphate + acetaldehyde</text>
        <dbReference type="Rhea" id="RHEA:12821"/>
        <dbReference type="ChEBI" id="CHEBI:15343"/>
        <dbReference type="ChEBI" id="CHEBI:59776"/>
        <dbReference type="ChEBI" id="CHEBI:62877"/>
        <dbReference type="EC" id="4.1.2.4"/>
    </reaction>
</comment>
<dbReference type="AlphaFoldDB" id="A0AAX6MD31"/>
<keyword evidence="5 8" id="KW-0704">Schiff base</keyword>
<evidence type="ECO:0000313" key="9">
    <source>
        <dbReference type="EMBL" id="KAK6950560.1"/>
    </source>
</evidence>
<dbReference type="InterPro" id="IPR028581">
    <property type="entry name" value="DeoC_typeI"/>
</dbReference>
<organism evidence="9 10">
    <name type="scientific">Daldinia eschscholtzii</name>
    <dbReference type="NCBI Taxonomy" id="292717"/>
    <lineage>
        <taxon>Eukaryota</taxon>
        <taxon>Fungi</taxon>
        <taxon>Dikarya</taxon>
        <taxon>Ascomycota</taxon>
        <taxon>Pezizomycotina</taxon>
        <taxon>Sordariomycetes</taxon>
        <taxon>Xylariomycetidae</taxon>
        <taxon>Xylariales</taxon>
        <taxon>Hypoxylaceae</taxon>
        <taxon>Daldinia</taxon>
    </lineage>
</organism>
<dbReference type="GO" id="GO:0004139">
    <property type="term" value="F:deoxyribose-phosphate aldolase activity"/>
    <property type="evidence" value="ECO:0007669"/>
    <property type="project" value="UniProtKB-EC"/>
</dbReference>
<keyword evidence="3" id="KW-0963">Cytoplasm</keyword>
<comment type="caution">
    <text evidence="9">The sequence shown here is derived from an EMBL/GenBank/DDBJ whole genome shotgun (WGS) entry which is preliminary data.</text>
</comment>
<proteinExistence type="inferred from homology"/>
<dbReference type="GO" id="GO:0016052">
    <property type="term" value="P:carbohydrate catabolic process"/>
    <property type="evidence" value="ECO:0007669"/>
    <property type="project" value="TreeGrafter"/>
</dbReference>
<evidence type="ECO:0000256" key="7">
    <source>
        <dbReference type="ARBA" id="ARBA00048791"/>
    </source>
</evidence>
<keyword evidence="4" id="KW-0456">Lyase</keyword>
<dbReference type="PANTHER" id="PTHR10889">
    <property type="entry name" value="DEOXYRIBOSE-PHOSPHATE ALDOLASE"/>
    <property type="match status" value="1"/>
</dbReference>
<dbReference type="Proteomes" id="UP001369815">
    <property type="component" value="Unassembled WGS sequence"/>
</dbReference>
<dbReference type="InterPro" id="IPR011343">
    <property type="entry name" value="DeoC"/>
</dbReference>
<sequence>MATIEHSLLHPSMTDKEILAGLEIAKRNKVATACVKPYSISAARDILDGSGVSICAVVGFPHGSSTTVIKVLEAEDAVKTGAREIDMVVNVGKVLGGDWEYVTNEIRAVNDTVLKHGAILKVIFENGFLQDEHVAHLCKICTALTVAFIKTSTGFAFVKQPDGSYVSEGATVPRLRLMKANIGPTVQIKAAGGIRTLDEVMGAISLGVTRIGTSATADILEEAIRRGINTPPGFALVSPLDPLG</sequence>
<dbReference type="CDD" id="cd00959">
    <property type="entry name" value="DeoC"/>
    <property type="match status" value="1"/>
</dbReference>
<evidence type="ECO:0000256" key="5">
    <source>
        <dbReference type="ARBA" id="ARBA00023270"/>
    </source>
</evidence>
<feature type="active site" description="Proton donor/acceptor" evidence="8">
    <location>
        <position position="189"/>
    </location>
</feature>
<dbReference type="PIRSF" id="PIRSF001357">
    <property type="entry name" value="DeoC"/>
    <property type="match status" value="1"/>
</dbReference>
<dbReference type="InterPro" id="IPR013785">
    <property type="entry name" value="Aldolase_TIM"/>
</dbReference>
<dbReference type="InterPro" id="IPR002915">
    <property type="entry name" value="DeoC/FbaB/LacD_aldolase"/>
</dbReference>
<evidence type="ECO:0000256" key="6">
    <source>
        <dbReference type="ARBA" id="ARBA00032755"/>
    </source>
</evidence>
<dbReference type="GO" id="GO:0009264">
    <property type="term" value="P:deoxyribonucleotide catabolic process"/>
    <property type="evidence" value="ECO:0007669"/>
    <property type="project" value="InterPro"/>
</dbReference>
<dbReference type="GO" id="GO:0005737">
    <property type="term" value="C:cytoplasm"/>
    <property type="evidence" value="ECO:0007669"/>
    <property type="project" value="InterPro"/>
</dbReference>
<name>A0AAX6MD31_9PEZI</name>
<dbReference type="HAMAP" id="MF_00114">
    <property type="entry name" value="DeoC_type1"/>
    <property type="match status" value="1"/>
</dbReference>
<keyword evidence="10" id="KW-1185">Reference proteome</keyword>
<evidence type="ECO:0000256" key="4">
    <source>
        <dbReference type="ARBA" id="ARBA00023239"/>
    </source>
</evidence>
<evidence type="ECO:0000313" key="10">
    <source>
        <dbReference type="Proteomes" id="UP001369815"/>
    </source>
</evidence>
<dbReference type="Gene3D" id="3.20.20.70">
    <property type="entry name" value="Aldolase class I"/>
    <property type="match status" value="1"/>
</dbReference>
<dbReference type="SMART" id="SM01133">
    <property type="entry name" value="DeoC"/>
    <property type="match status" value="1"/>
</dbReference>
<feature type="active site" description="Schiff-base intermediate with acetaldehyde" evidence="8">
    <location>
        <position position="150"/>
    </location>
</feature>
<evidence type="ECO:0000256" key="3">
    <source>
        <dbReference type="ARBA" id="ARBA00022490"/>
    </source>
</evidence>
<reference evidence="9 10" key="1">
    <citation type="journal article" date="2024" name="Front Chem Biol">
        <title>Unveiling the potential of Daldinia eschscholtzii MFLUCC 19-0629 through bioactivity and bioinformatics studies for enhanced sustainable agriculture production.</title>
        <authorList>
            <person name="Brooks S."/>
            <person name="Weaver J.A."/>
            <person name="Klomchit A."/>
            <person name="Alharthi S.A."/>
            <person name="Onlamun T."/>
            <person name="Nurani R."/>
            <person name="Vong T.K."/>
            <person name="Alberti F."/>
            <person name="Greco C."/>
        </authorList>
    </citation>
    <scope>NUCLEOTIDE SEQUENCE [LARGE SCALE GENOMIC DNA]</scope>
    <source>
        <strain evidence="9">MFLUCC 19-0629</strain>
    </source>
</reference>
<evidence type="ECO:0000256" key="2">
    <source>
        <dbReference type="ARBA" id="ARBA00012515"/>
    </source>
</evidence>
<dbReference type="NCBIfam" id="TIGR00126">
    <property type="entry name" value="deoC"/>
    <property type="match status" value="1"/>
</dbReference>
<evidence type="ECO:0000256" key="8">
    <source>
        <dbReference type="PIRSR" id="PIRSR001357-50"/>
    </source>
</evidence>
<comment type="similarity">
    <text evidence="1">Belongs to the DeoC/FbaB aldolase family. DeoC type 1 subfamily.</text>
</comment>
<gene>
    <name evidence="9" type="ORF">Daesc_008888</name>
</gene>
<protein>
    <recommendedName>
        <fullName evidence="2">deoxyribose-phosphate aldolase</fullName>
        <ecNumber evidence="2">4.1.2.4</ecNumber>
    </recommendedName>
    <alternativeName>
        <fullName evidence="6">2-deoxy-D-ribose 5-phosphate aldolase</fullName>
    </alternativeName>
</protein>
<dbReference type="SUPFAM" id="SSF51569">
    <property type="entry name" value="Aldolase"/>
    <property type="match status" value="1"/>
</dbReference>
<accession>A0AAX6MD31</accession>
<dbReference type="EC" id="4.1.2.4" evidence="2"/>
<dbReference type="PANTHER" id="PTHR10889:SF1">
    <property type="entry name" value="DEOXYRIBOSE-PHOSPHATE ALDOLASE"/>
    <property type="match status" value="1"/>
</dbReference>
<dbReference type="EMBL" id="JBANMG010000008">
    <property type="protein sequence ID" value="KAK6950560.1"/>
    <property type="molecule type" value="Genomic_DNA"/>
</dbReference>
<evidence type="ECO:0000256" key="1">
    <source>
        <dbReference type="ARBA" id="ARBA00010936"/>
    </source>
</evidence>
<dbReference type="Pfam" id="PF01791">
    <property type="entry name" value="DeoC"/>
    <property type="match status" value="1"/>
</dbReference>